<organism evidence="1 2">
    <name type="scientific">Methylomonas rapida</name>
    <dbReference type="NCBI Taxonomy" id="2963939"/>
    <lineage>
        <taxon>Bacteria</taxon>
        <taxon>Pseudomonadati</taxon>
        <taxon>Pseudomonadota</taxon>
        <taxon>Gammaproteobacteria</taxon>
        <taxon>Methylococcales</taxon>
        <taxon>Methylococcaceae</taxon>
        <taxon>Methylomonas</taxon>
    </lineage>
</organism>
<gene>
    <name evidence="1" type="ORF">NM686_013210</name>
</gene>
<name>A0ABY7GGI2_9GAMM</name>
<accession>A0ABY7GGI2</accession>
<protein>
    <submittedName>
        <fullName evidence="1">Uncharacterized protein</fullName>
    </submittedName>
</protein>
<sequence>MILVLSGEGPTDFGACSNALGRCSGEDITLGPLTVLVDQMITMLKGHSVLDNRESLYYRSEAFLREKAKTLPGRLQPARSKKKEAETGYFFGNAIALGVIAKELETQSGQQAIAILHRDCDSTRSAHAGAWENKRKSMVDGFKFSQFSRGVPCLPKPTSEVWWLCAAKPQHYQSCAQLEELPGNVESANHPKKKLDDAFGEHKSADGLCDWLAESPFDINRAAAMPSFKSFKDDLKLALDDLTT</sequence>
<dbReference type="EMBL" id="CP113517">
    <property type="protein sequence ID" value="WAR43346.1"/>
    <property type="molecule type" value="Genomic_DNA"/>
</dbReference>
<reference evidence="1" key="1">
    <citation type="submission" date="2022-11" db="EMBL/GenBank/DDBJ databases">
        <title>Methylomonas rapida sp. nov., Carotenoid-Producing Obligate Methanotrophs with High Growth Characteristics and Biotechnological Potential.</title>
        <authorList>
            <person name="Tikhonova E.N."/>
            <person name="Suleimanov R.Z."/>
            <person name="Miroshnikov K."/>
            <person name="Oshkin I.Y."/>
            <person name="Belova S.E."/>
            <person name="Danilova O.V."/>
            <person name="Ashikhmin A."/>
            <person name="Konopkin A."/>
            <person name="But S.Y."/>
            <person name="Khmelenina V.N."/>
            <person name="Kuznetsov N."/>
            <person name="Pimenov N.V."/>
            <person name="Dedysh S.N."/>
        </authorList>
    </citation>
    <scope>NUCLEOTIDE SEQUENCE</scope>
    <source>
        <strain evidence="1">MP1</strain>
    </source>
</reference>
<dbReference type="Proteomes" id="UP001162780">
    <property type="component" value="Chromosome"/>
</dbReference>
<evidence type="ECO:0000313" key="2">
    <source>
        <dbReference type="Proteomes" id="UP001162780"/>
    </source>
</evidence>
<proteinExistence type="predicted"/>
<keyword evidence="2" id="KW-1185">Reference proteome</keyword>
<dbReference type="RefSeq" id="WP_255188310.1">
    <property type="nucleotide sequence ID" value="NZ_CP113517.1"/>
</dbReference>
<evidence type="ECO:0000313" key="1">
    <source>
        <dbReference type="EMBL" id="WAR43346.1"/>
    </source>
</evidence>